<evidence type="ECO:0000256" key="9">
    <source>
        <dbReference type="ARBA" id="ARBA00023159"/>
    </source>
</evidence>
<keyword evidence="11 14" id="KW-0539">Nucleus</keyword>
<name>A0A7R9A9G7_9CRUS</name>
<dbReference type="FunFam" id="1.10.532.10:FF:000002">
    <property type="entry name" value="Signal transducer and activator of transcription"/>
    <property type="match status" value="1"/>
</dbReference>
<keyword evidence="15" id="KW-0175">Coiled coil</keyword>
<keyword evidence="19" id="KW-1185">Reference proteome</keyword>
<dbReference type="OrthoDB" id="19300at2759"/>
<dbReference type="Gene3D" id="1.20.1050.20">
    <property type="entry name" value="STAT transcription factor, all-alpha domain"/>
    <property type="match status" value="1"/>
</dbReference>
<protein>
    <recommendedName>
        <fullName evidence="14">Signal transducer and activator of transcription</fullName>
    </recommendedName>
</protein>
<evidence type="ECO:0000256" key="7">
    <source>
        <dbReference type="ARBA" id="ARBA00023015"/>
    </source>
</evidence>
<feature type="domain" description="SH2" evidence="17">
    <location>
        <begin position="573"/>
        <end position="691"/>
    </location>
</feature>
<dbReference type="PROSITE" id="PS50001">
    <property type="entry name" value="SH2"/>
    <property type="match status" value="1"/>
</dbReference>
<dbReference type="SUPFAM" id="SSF48092">
    <property type="entry name" value="Transcription factor STAT-4 N-domain"/>
    <property type="match status" value="1"/>
</dbReference>
<dbReference type="GO" id="GO:0007166">
    <property type="term" value="P:cell surface receptor signaling pathway"/>
    <property type="evidence" value="ECO:0007669"/>
    <property type="project" value="UniProtKB-ARBA"/>
</dbReference>
<accession>A0A7R9A9G7</accession>
<evidence type="ECO:0000256" key="10">
    <source>
        <dbReference type="ARBA" id="ARBA00023163"/>
    </source>
</evidence>
<dbReference type="GO" id="GO:0005737">
    <property type="term" value="C:cytoplasm"/>
    <property type="evidence" value="ECO:0007669"/>
    <property type="project" value="UniProtKB-SubCell"/>
</dbReference>
<dbReference type="InterPro" id="IPR036535">
    <property type="entry name" value="STAT_N_sf"/>
</dbReference>
<dbReference type="Pfam" id="PF02864">
    <property type="entry name" value="STAT_bind"/>
    <property type="match status" value="1"/>
</dbReference>
<evidence type="ECO:0000313" key="19">
    <source>
        <dbReference type="Proteomes" id="UP000677054"/>
    </source>
</evidence>
<proteinExistence type="inferred from homology"/>
<evidence type="ECO:0000313" key="18">
    <source>
        <dbReference type="EMBL" id="CAD7249965.1"/>
    </source>
</evidence>
<dbReference type="InterPro" id="IPR013801">
    <property type="entry name" value="STAT_TF_DNA-bd"/>
</dbReference>
<evidence type="ECO:0000256" key="12">
    <source>
        <dbReference type="ARBA" id="ARBA00064301"/>
    </source>
</evidence>
<dbReference type="InterPro" id="IPR048988">
    <property type="entry name" value="STAT_linker"/>
</dbReference>
<dbReference type="EMBL" id="CAJPEV010002585">
    <property type="protein sequence ID" value="CAG0897387.1"/>
    <property type="molecule type" value="Genomic_DNA"/>
</dbReference>
<organism evidence="18">
    <name type="scientific">Darwinula stevensoni</name>
    <dbReference type="NCBI Taxonomy" id="69355"/>
    <lineage>
        <taxon>Eukaryota</taxon>
        <taxon>Metazoa</taxon>
        <taxon>Ecdysozoa</taxon>
        <taxon>Arthropoda</taxon>
        <taxon>Crustacea</taxon>
        <taxon>Oligostraca</taxon>
        <taxon>Ostracoda</taxon>
        <taxon>Podocopa</taxon>
        <taxon>Podocopida</taxon>
        <taxon>Darwinulocopina</taxon>
        <taxon>Darwinuloidea</taxon>
        <taxon>Darwinulidae</taxon>
        <taxon>Darwinula</taxon>
    </lineage>
</organism>
<dbReference type="Gene3D" id="1.10.238.10">
    <property type="entry name" value="EF-hand"/>
    <property type="match status" value="1"/>
</dbReference>
<keyword evidence="9 14" id="KW-0010">Activator</keyword>
<gene>
    <name evidence="18" type="ORF">DSTB1V02_LOCUS9750</name>
</gene>
<feature type="region of interest" description="Disordered" evidence="16">
    <location>
        <begin position="748"/>
        <end position="768"/>
    </location>
</feature>
<feature type="compositionally biased region" description="Polar residues" evidence="16">
    <location>
        <begin position="756"/>
        <end position="768"/>
    </location>
</feature>
<evidence type="ECO:0000256" key="11">
    <source>
        <dbReference type="ARBA" id="ARBA00023242"/>
    </source>
</evidence>
<dbReference type="InterPro" id="IPR000980">
    <property type="entry name" value="SH2"/>
</dbReference>
<evidence type="ECO:0000256" key="15">
    <source>
        <dbReference type="SAM" id="Coils"/>
    </source>
</evidence>
<keyword evidence="6 13" id="KW-0727">SH2 domain</keyword>
<dbReference type="InterPro" id="IPR013799">
    <property type="entry name" value="STAT_TF_prot_interaction"/>
</dbReference>
<keyword evidence="7 14" id="KW-0805">Transcription regulation</keyword>
<dbReference type="InterPro" id="IPR015988">
    <property type="entry name" value="STAT_TF_CC"/>
</dbReference>
<dbReference type="Pfam" id="PF01017">
    <property type="entry name" value="STAT_alpha"/>
    <property type="match status" value="1"/>
</dbReference>
<evidence type="ECO:0000256" key="14">
    <source>
        <dbReference type="RuleBase" id="RU046415"/>
    </source>
</evidence>
<dbReference type="Gene3D" id="3.30.505.10">
    <property type="entry name" value="SH2 domain"/>
    <property type="match status" value="1"/>
</dbReference>
<comment type="subcellular location">
    <subcellularLocation>
        <location evidence="2 14">Cytoplasm</location>
    </subcellularLocation>
    <subcellularLocation>
        <location evidence="1 14">Nucleus</location>
    </subcellularLocation>
</comment>
<dbReference type="Proteomes" id="UP000677054">
    <property type="component" value="Unassembled WGS sequence"/>
</dbReference>
<evidence type="ECO:0000256" key="3">
    <source>
        <dbReference type="ARBA" id="ARBA00005586"/>
    </source>
</evidence>
<dbReference type="AlphaFoldDB" id="A0A7R9A9G7"/>
<dbReference type="InterPro" id="IPR046994">
    <property type="entry name" value="STAT5_CC"/>
</dbReference>
<dbReference type="Pfam" id="PF21354">
    <property type="entry name" value="STAT_linker"/>
    <property type="match status" value="1"/>
</dbReference>
<dbReference type="EMBL" id="LR902102">
    <property type="protein sequence ID" value="CAD7249965.1"/>
    <property type="molecule type" value="Genomic_DNA"/>
</dbReference>
<evidence type="ECO:0000256" key="4">
    <source>
        <dbReference type="ARBA" id="ARBA00022490"/>
    </source>
</evidence>
<dbReference type="PANTHER" id="PTHR11801">
    <property type="entry name" value="SIGNAL TRANSDUCER AND ACTIVATOR OF TRANSCRIPTION"/>
    <property type="match status" value="1"/>
</dbReference>
<dbReference type="FunFam" id="1.10.238.10:FF:000029">
    <property type="entry name" value="Signal transducer and transcription activator 6"/>
    <property type="match status" value="1"/>
</dbReference>
<dbReference type="CDD" id="cd09919">
    <property type="entry name" value="SH2_STAT_family"/>
    <property type="match status" value="1"/>
</dbReference>
<dbReference type="SUPFAM" id="SSF55550">
    <property type="entry name" value="SH2 domain"/>
    <property type="match status" value="1"/>
</dbReference>
<evidence type="ECO:0000256" key="5">
    <source>
        <dbReference type="ARBA" id="ARBA00022553"/>
    </source>
</evidence>
<keyword evidence="4 14" id="KW-0963">Cytoplasm</keyword>
<comment type="similarity">
    <text evidence="3 14">Belongs to the transcription factor STAT family.</text>
</comment>
<sequence>MSLWAKTQQLQQFQAEAFRQVQTLYQPEHFPIEVRHYLAHWIEDQNWSDLDPDNPAHEQIASAMVTALIQELERTYMATDDANFVMKLKLSEAAATFRQRYVQNPMALVRTVQHCLRLEHELVQQAEQVGVSDMSIVSQDPLSEILEKLNWLKQRTRETQDDLRRMEREQEDLEIQYHECTKIHTALSNLHTRDGQPGMETHLPQLQKQKEAKEKNIQQKAAALVKARMDYVEKQLDTFNHLQSLQSRILENELILWKRDQQLAGNGAPFTRNLDQIQTWCEGLAESIWGMRQQIKEFQRLRGKIQLNDQVNMIEKLDYEVTKLLSTLVTSTFIIEKQPPQVMKTNTRFTATVRLLVGGKLNVHMTPPQVTVKIVSEAQAKVLLRDDKAQGARSESSGEILNNTGTMEYNPTTRHLAINFRNMQLRKIKRAEKKGTESVMDEKFSLLFLSHFKIGGDVLIFQVWTLSLPVVVIVHGNQEPHAWATVSWDNAHAEPGRAPFVVPDKVPWPMVADMLNKKFMSVCGRSLTEDNFNFLAGKAFRNHSLNDYSQLSLSWSQFCKEPLPERNFTFWEWFYGILKLTRENLRALWNDGSILGFIGKAQTTDILLQCQPGTFLLRYSDSELGGISIATVTATDSPSGPSLNVDHFQPWTHRDLTIRSLPDRIHDLSRLTHLYPNIPKDDAFGRYYTPINDDQPQTGYIRPMLVTHIPSWNQDGGGGGGYSYPSTPQSYQYPQSPAEGVIRREAQGTPPDHIANQGSPTNDRNENANTEMIVDYEEMLRELSSGVEDFPVDFTALNLMNLLPECKAEVEDDMM</sequence>
<evidence type="ECO:0000256" key="13">
    <source>
        <dbReference type="PROSITE-ProRule" id="PRU00191"/>
    </source>
</evidence>
<dbReference type="SUPFAM" id="SSF47655">
    <property type="entry name" value="STAT"/>
    <property type="match status" value="1"/>
</dbReference>
<dbReference type="InterPro" id="IPR008967">
    <property type="entry name" value="p53-like_TF_DNA-bd_sf"/>
</dbReference>
<feature type="coiled-coil region" evidence="15">
    <location>
        <begin position="149"/>
        <end position="223"/>
    </location>
</feature>
<keyword evidence="10 14" id="KW-0804">Transcription</keyword>
<dbReference type="SMART" id="SM00964">
    <property type="entry name" value="STAT_int"/>
    <property type="match status" value="1"/>
</dbReference>
<evidence type="ECO:0000256" key="2">
    <source>
        <dbReference type="ARBA" id="ARBA00004496"/>
    </source>
</evidence>
<dbReference type="InterPro" id="IPR013800">
    <property type="entry name" value="STAT_TF_alpha"/>
</dbReference>
<dbReference type="GO" id="GO:0005634">
    <property type="term" value="C:nucleus"/>
    <property type="evidence" value="ECO:0007669"/>
    <property type="project" value="UniProtKB-SubCell"/>
</dbReference>
<evidence type="ECO:0000256" key="16">
    <source>
        <dbReference type="SAM" id="MobiDB-lite"/>
    </source>
</evidence>
<dbReference type="InterPro" id="IPR012345">
    <property type="entry name" value="STAT_TF_DNA-bd_N"/>
</dbReference>
<dbReference type="GO" id="GO:0000977">
    <property type="term" value="F:RNA polymerase II transcription regulatory region sequence-specific DNA binding"/>
    <property type="evidence" value="ECO:0007669"/>
    <property type="project" value="UniProtKB-ARBA"/>
</dbReference>
<evidence type="ECO:0000256" key="8">
    <source>
        <dbReference type="ARBA" id="ARBA00023125"/>
    </source>
</evidence>
<keyword evidence="5 14" id="KW-0597">Phosphoprotein</keyword>
<dbReference type="Gene3D" id="1.10.532.10">
    <property type="entry name" value="STAT transcription factor, N-terminal domain"/>
    <property type="match status" value="1"/>
</dbReference>
<dbReference type="InterPro" id="IPR001217">
    <property type="entry name" value="STAT"/>
</dbReference>
<keyword evidence="8 14" id="KW-0238">DNA-binding</keyword>
<dbReference type="Pfam" id="PF00017">
    <property type="entry name" value="SH2"/>
    <property type="match status" value="1"/>
</dbReference>
<evidence type="ECO:0000259" key="17">
    <source>
        <dbReference type="PROSITE" id="PS50001"/>
    </source>
</evidence>
<evidence type="ECO:0000256" key="1">
    <source>
        <dbReference type="ARBA" id="ARBA00004123"/>
    </source>
</evidence>
<dbReference type="Pfam" id="PF02865">
    <property type="entry name" value="STAT_int"/>
    <property type="match status" value="1"/>
</dbReference>
<dbReference type="CDD" id="cd16855">
    <property type="entry name" value="STAT5_CCD"/>
    <property type="match status" value="1"/>
</dbReference>
<comment type="subunit">
    <text evidence="12">Forms a homodimer or a heterodimer with a related family member.</text>
</comment>
<reference evidence="18" key="1">
    <citation type="submission" date="2020-11" db="EMBL/GenBank/DDBJ databases">
        <authorList>
            <person name="Tran Van P."/>
        </authorList>
    </citation>
    <scope>NUCLEOTIDE SEQUENCE</scope>
</reference>
<dbReference type="FunFam" id="2.60.40.630:FF:000003">
    <property type="entry name" value="Signal transducer and transcription activator 6"/>
    <property type="match status" value="1"/>
</dbReference>
<dbReference type="Gene3D" id="2.60.40.630">
    <property type="entry name" value="STAT transcription factor, DNA-binding domain"/>
    <property type="match status" value="1"/>
</dbReference>
<dbReference type="InterPro" id="IPR036860">
    <property type="entry name" value="SH2_dom_sf"/>
</dbReference>
<evidence type="ECO:0000256" key="6">
    <source>
        <dbReference type="ARBA" id="ARBA00022999"/>
    </source>
</evidence>
<dbReference type="SUPFAM" id="SSF49417">
    <property type="entry name" value="p53-like transcription factors"/>
    <property type="match status" value="1"/>
</dbReference>
<dbReference type="GO" id="GO:0001228">
    <property type="term" value="F:DNA-binding transcription activator activity, RNA polymerase II-specific"/>
    <property type="evidence" value="ECO:0007669"/>
    <property type="project" value="UniProtKB-ARBA"/>
</dbReference>